<sequence length="271" mass="30886">MKRIAMLFFSFLCVCSLHAALDANAIAQPSAVIFNWNEVDGAEYYDIYNEDTFIVRLPYDTLSYRKDNLLSNTSYNFSIAARDSENNTLDASFLTIHTDCWDGIYEWVNRTDKDNRGRMKNLRVRVETAYDPEFGQYHKLYMPMDDGSETKIFPLYDFSDPRAGEWVDYKDKGEAGTSYRINADKLNTSVFNPSKWRLDKLTIGNDYGSAYVQSRALGITADTISSYHFFIEDGMKKMEYRTEGKGIAASILFKNPNPGEGGSFILVNTAS</sequence>
<evidence type="ECO:0000256" key="1">
    <source>
        <dbReference type="SAM" id="SignalP"/>
    </source>
</evidence>
<dbReference type="EMBL" id="JADIMT010000067">
    <property type="protein sequence ID" value="MBO8436402.1"/>
    <property type="molecule type" value="Genomic_DNA"/>
</dbReference>
<dbReference type="InterPro" id="IPR013783">
    <property type="entry name" value="Ig-like_fold"/>
</dbReference>
<evidence type="ECO:0008006" key="4">
    <source>
        <dbReference type="Google" id="ProtNLM"/>
    </source>
</evidence>
<dbReference type="Proteomes" id="UP000823615">
    <property type="component" value="Unassembled WGS sequence"/>
</dbReference>
<keyword evidence="1" id="KW-0732">Signal</keyword>
<dbReference type="Gene3D" id="2.60.40.10">
    <property type="entry name" value="Immunoglobulins"/>
    <property type="match status" value="1"/>
</dbReference>
<gene>
    <name evidence="2" type="ORF">IAA97_05440</name>
</gene>
<accession>A0A9D9H5Z1</accession>
<proteinExistence type="predicted"/>
<reference evidence="2" key="2">
    <citation type="journal article" date="2021" name="PeerJ">
        <title>Extensive microbial diversity within the chicken gut microbiome revealed by metagenomics and culture.</title>
        <authorList>
            <person name="Gilroy R."/>
            <person name="Ravi A."/>
            <person name="Getino M."/>
            <person name="Pursley I."/>
            <person name="Horton D.L."/>
            <person name="Alikhan N.F."/>
            <person name="Baker D."/>
            <person name="Gharbi K."/>
            <person name="Hall N."/>
            <person name="Watson M."/>
            <person name="Adriaenssens E.M."/>
            <person name="Foster-Nyarko E."/>
            <person name="Jarju S."/>
            <person name="Secka A."/>
            <person name="Antonio M."/>
            <person name="Oren A."/>
            <person name="Chaudhuri R.R."/>
            <person name="La Ragione R."/>
            <person name="Hildebrand F."/>
            <person name="Pallen M.J."/>
        </authorList>
    </citation>
    <scope>NUCLEOTIDE SEQUENCE</scope>
    <source>
        <strain evidence="2">7293</strain>
    </source>
</reference>
<comment type="caution">
    <text evidence="2">The sequence shown here is derived from an EMBL/GenBank/DDBJ whole genome shotgun (WGS) entry which is preliminary data.</text>
</comment>
<feature type="chain" id="PRO_5038824057" description="Fibronectin type-III domain-containing protein" evidence="1">
    <location>
        <begin position="20"/>
        <end position="271"/>
    </location>
</feature>
<name>A0A9D9H5Z1_9SPIO</name>
<dbReference type="SUPFAM" id="SSF49265">
    <property type="entry name" value="Fibronectin type III"/>
    <property type="match status" value="1"/>
</dbReference>
<reference evidence="2" key="1">
    <citation type="submission" date="2020-10" db="EMBL/GenBank/DDBJ databases">
        <authorList>
            <person name="Gilroy R."/>
        </authorList>
    </citation>
    <scope>NUCLEOTIDE SEQUENCE</scope>
    <source>
        <strain evidence="2">7293</strain>
    </source>
</reference>
<organism evidence="2 3">
    <name type="scientific">Candidatus Ornithospirochaeta stercoripullorum</name>
    <dbReference type="NCBI Taxonomy" id="2840899"/>
    <lineage>
        <taxon>Bacteria</taxon>
        <taxon>Pseudomonadati</taxon>
        <taxon>Spirochaetota</taxon>
        <taxon>Spirochaetia</taxon>
        <taxon>Spirochaetales</taxon>
        <taxon>Spirochaetaceae</taxon>
        <taxon>Spirochaetaceae incertae sedis</taxon>
        <taxon>Candidatus Ornithospirochaeta</taxon>
    </lineage>
</organism>
<evidence type="ECO:0000313" key="2">
    <source>
        <dbReference type="EMBL" id="MBO8436402.1"/>
    </source>
</evidence>
<evidence type="ECO:0000313" key="3">
    <source>
        <dbReference type="Proteomes" id="UP000823615"/>
    </source>
</evidence>
<dbReference type="AlphaFoldDB" id="A0A9D9H5Z1"/>
<feature type="signal peptide" evidence="1">
    <location>
        <begin position="1"/>
        <end position="19"/>
    </location>
</feature>
<dbReference type="InterPro" id="IPR036116">
    <property type="entry name" value="FN3_sf"/>
</dbReference>
<protein>
    <recommendedName>
        <fullName evidence="4">Fibronectin type-III domain-containing protein</fullName>
    </recommendedName>
</protein>